<dbReference type="Proteomes" id="UP001155280">
    <property type="component" value="Unassembled WGS sequence"/>
</dbReference>
<evidence type="ECO:0008006" key="4">
    <source>
        <dbReference type="Google" id="ProtNLM"/>
    </source>
</evidence>
<evidence type="ECO:0000256" key="1">
    <source>
        <dbReference type="SAM" id="SignalP"/>
    </source>
</evidence>
<keyword evidence="1" id="KW-0732">Signal</keyword>
<sequence>MKNFTKLSAILGLFLVSLFINTGHAQNDLLQEMETNYFNFFNLDREALFLHLNKTTLLPEENLWFAAYSYNPKEAKPSSKTVNLKVDIFDDSGKFIETQTIFMSNGKGFGFLELDPQRFQPGNYIMKASTNYMNNFEEDLSYVQAFNILDKNLASKDTTRKSFDLQLLPEGGHLLMEVINTVGVKLIDDSGRGVSFENARILDEAGNVISNFDSNDFGIGKFSYSPLKGKSYKIELTTATGDVLSQQLPSAEGKGISLSSVQRDDDFLVYVRTNKETRKDIEGETFYMTINNDGKMSDFEFQFPENEEKVNILLKKDSLYAGVNTLTIFDSKLNPLLERLIFSDSELKRSRISSTMQNRGDSLIFKLSSEPKLKNASLSVSVLPGKTRAYNQNHNLLSAIYLKPYTKGVVENAAYYFSDDDRREKLHNLDLLLLTQGWSRYDWNSTFKAPQKIVDHDAGFKLQGQILNYKQNKNNKLVVRSQESGLFKVIELKEDGSFELPNTYISEESELSFRLMQGSREIKPVVNLNIIPEDQPSSSRLTNISEYVEPLKSWENSKPLPDDFLSNAETLDTVMVNAERRENSLKKKTINGDITMVTDKMAKRYLNLLDWLPTQNYIVFQTPEMVTIKSPIVSSINTGPPYVLLFLNGVQVGYDANVYRDILMENVESIEINRNGFGMGMNGVNGMINVNIGPAAAPEESRNIYKVVANNGFSTNKEFYAPKYASYQHEIYQNYGIIDWKPAISIDNESQTTFKVLNTGQSSVKLFIEGLSADGSIISEEILLD</sequence>
<evidence type="ECO:0000313" key="3">
    <source>
        <dbReference type="Proteomes" id="UP001155280"/>
    </source>
</evidence>
<organism evidence="2 3">
    <name type="scientific">Christiangramia oceanisediminis</name>
    <dbReference type="NCBI Taxonomy" id="2920386"/>
    <lineage>
        <taxon>Bacteria</taxon>
        <taxon>Pseudomonadati</taxon>
        <taxon>Bacteroidota</taxon>
        <taxon>Flavobacteriia</taxon>
        <taxon>Flavobacteriales</taxon>
        <taxon>Flavobacteriaceae</taxon>
        <taxon>Christiangramia</taxon>
    </lineage>
</organism>
<reference evidence="2" key="1">
    <citation type="submission" date="2022-07" db="EMBL/GenBank/DDBJ databases">
        <title>Gramela sediminis sp. nov., isolated from deep-sea sediment of the Indian Ocean.</title>
        <authorList>
            <person name="Shi H."/>
        </authorList>
    </citation>
    <scope>NUCLEOTIDE SEQUENCE</scope>
    <source>
        <strain evidence="2">GC03-9</strain>
    </source>
</reference>
<feature type="signal peptide" evidence="1">
    <location>
        <begin position="1"/>
        <end position="25"/>
    </location>
</feature>
<comment type="caution">
    <text evidence="2">The sequence shown here is derived from an EMBL/GenBank/DDBJ whole genome shotgun (WGS) entry which is preliminary data.</text>
</comment>
<feature type="chain" id="PRO_5040991702" description="TonB-dependent receptor plug domain-containing protein" evidence="1">
    <location>
        <begin position="26"/>
        <end position="785"/>
    </location>
</feature>
<name>A0A9X2I8E2_9FLAO</name>
<dbReference type="RefSeq" id="WP_241550570.1">
    <property type="nucleotide sequence ID" value="NZ_JANCNS010000001.1"/>
</dbReference>
<keyword evidence="3" id="KW-1185">Reference proteome</keyword>
<dbReference type="EMBL" id="JANCNS010000001">
    <property type="protein sequence ID" value="MCP9198563.1"/>
    <property type="molecule type" value="Genomic_DNA"/>
</dbReference>
<proteinExistence type="predicted"/>
<gene>
    <name evidence="2" type="ORF">MKO06_01495</name>
</gene>
<evidence type="ECO:0000313" key="2">
    <source>
        <dbReference type="EMBL" id="MCP9198563.1"/>
    </source>
</evidence>
<dbReference type="SUPFAM" id="SSF56935">
    <property type="entry name" value="Porins"/>
    <property type="match status" value="1"/>
</dbReference>
<dbReference type="AlphaFoldDB" id="A0A9X2I8E2"/>
<accession>A0A9X2I8E2</accession>
<protein>
    <recommendedName>
        <fullName evidence="4">TonB-dependent receptor plug domain-containing protein</fullName>
    </recommendedName>
</protein>